<name>A0AA37LTV2_9PEZI</name>
<dbReference type="AlphaFoldDB" id="A0AA37LTV2"/>
<evidence type="ECO:0000313" key="2">
    <source>
        <dbReference type="EMBL" id="GJC84056.1"/>
    </source>
</evidence>
<feature type="compositionally biased region" description="Polar residues" evidence="1">
    <location>
        <begin position="35"/>
        <end position="45"/>
    </location>
</feature>
<feature type="compositionally biased region" description="Basic and acidic residues" evidence="1">
    <location>
        <begin position="120"/>
        <end position="144"/>
    </location>
</feature>
<evidence type="ECO:0000256" key="1">
    <source>
        <dbReference type="SAM" id="MobiDB-lite"/>
    </source>
</evidence>
<proteinExistence type="predicted"/>
<dbReference type="EMBL" id="BPPX01000013">
    <property type="protein sequence ID" value="GJC84056.1"/>
    <property type="molecule type" value="Genomic_DNA"/>
</dbReference>
<comment type="caution">
    <text evidence="2">The sequence shown here is derived from an EMBL/GenBank/DDBJ whole genome shotgun (WGS) entry which is preliminary data.</text>
</comment>
<organism evidence="2 3">
    <name type="scientific">Colletotrichum liriopes</name>
    <dbReference type="NCBI Taxonomy" id="708192"/>
    <lineage>
        <taxon>Eukaryota</taxon>
        <taxon>Fungi</taxon>
        <taxon>Dikarya</taxon>
        <taxon>Ascomycota</taxon>
        <taxon>Pezizomycotina</taxon>
        <taxon>Sordariomycetes</taxon>
        <taxon>Hypocreomycetidae</taxon>
        <taxon>Glomerellales</taxon>
        <taxon>Glomerellaceae</taxon>
        <taxon>Colletotrichum</taxon>
        <taxon>Colletotrichum spaethianum species complex</taxon>
    </lineage>
</organism>
<dbReference type="Proteomes" id="UP001055172">
    <property type="component" value="Unassembled WGS sequence"/>
</dbReference>
<protein>
    <submittedName>
        <fullName evidence="2">Uncharacterized protein</fullName>
    </submittedName>
</protein>
<evidence type="ECO:0000313" key="3">
    <source>
        <dbReference type="Proteomes" id="UP001055172"/>
    </source>
</evidence>
<gene>
    <name evidence="2" type="ORF">ColLi_06894</name>
</gene>
<keyword evidence="3" id="KW-1185">Reference proteome</keyword>
<sequence length="153" mass="15943">MTDDEALSPPRRSGTSDPGAHDLANASDSEDHFSDAQSAPLSPGTSPIPKTRVEKVDDEPSYGEVPGTEAYRLREGDAEPDEIAIQEKKSDASSSEDGAPKSPVIPKTVVEEAPGSSGPHSEEFLEKRKADAPADLVVKPEGKTEGGGSSGTM</sequence>
<accession>A0AA37LTV2</accession>
<feature type="region of interest" description="Disordered" evidence="1">
    <location>
        <begin position="1"/>
        <end position="153"/>
    </location>
</feature>
<reference evidence="2 3" key="1">
    <citation type="submission" date="2021-07" db="EMBL/GenBank/DDBJ databases">
        <title>Genome data of Colletotrichum spaethianum.</title>
        <authorList>
            <person name="Utami Y.D."/>
            <person name="Hiruma K."/>
        </authorList>
    </citation>
    <scope>NUCLEOTIDE SEQUENCE [LARGE SCALE GENOMIC DNA]</scope>
    <source>
        <strain evidence="2 3">MAFF 242679</strain>
    </source>
</reference>